<reference evidence="1 2" key="1">
    <citation type="submission" date="2013-12" db="EMBL/GenBank/DDBJ databases">
        <title>Draft genome of the parsitic nematode Ancylostoma duodenale.</title>
        <authorList>
            <person name="Mitreva M."/>
        </authorList>
    </citation>
    <scope>NUCLEOTIDE SEQUENCE [LARGE SCALE GENOMIC DNA]</scope>
    <source>
        <strain evidence="1 2">Zhejiang</strain>
    </source>
</reference>
<organism evidence="1 2">
    <name type="scientific">Ancylostoma duodenale</name>
    <dbReference type="NCBI Taxonomy" id="51022"/>
    <lineage>
        <taxon>Eukaryota</taxon>
        <taxon>Metazoa</taxon>
        <taxon>Ecdysozoa</taxon>
        <taxon>Nematoda</taxon>
        <taxon>Chromadorea</taxon>
        <taxon>Rhabditida</taxon>
        <taxon>Rhabditina</taxon>
        <taxon>Rhabditomorpha</taxon>
        <taxon>Strongyloidea</taxon>
        <taxon>Ancylostomatidae</taxon>
        <taxon>Ancylostomatinae</taxon>
        <taxon>Ancylostoma</taxon>
    </lineage>
</organism>
<dbReference type="AlphaFoldDB" id="A0A0C2C911"/>
<protein>
    <submittedName>
        <fullName evidence="1">Uncharacterized protein</fullName>
    </submittedName>
</protein>
<keyword evidence="2" id="KW-1185">Reference proteome</keyword>
<evidence type="ECO:0000313" key="1">
    <source>
        <dbReference type="EMBL" id="KIH46267.1"/>
    </source>
</evidence>
<gene>
    <name evidence="1" type="ORF">ANCDUO_23682</name>
</gene>
<dbReference type="Proteomes" id="UP000054047">
    <property type="component" value="Unassembled WGS sequence"/>
</dbReference>
<sequence>MARSFGKLRTKVECQENGISDDGQELAGHELPRTNVFEYLDSEIRDDASLTTELSAHINAGWMKFQPALMCATSGVLCDRKISDNLKSKIYRTVIRPAALHSSECWPVTKEIERRLGVMEAKMLRLASSVTRLDHVQNKDMRERYGVVHIRKRCENSVYAGSAMCCYKAISREDRS</sequence>
<proteinExistence type="predicted"/>
<accession>A0A0C2C911</accession>
<evidence type="ECO:0000313" key="2">
    <source>
        <dbReference type="Proteomes" id="UP000054047"/>
    </source>
</evidence>
<dbReference type="EMBL" id="KN769704">
    <property type="protein sequence ID" value="KIH46267.1"/>
    <property type="molecule type" value="Genomic_DNA"/>
</dbReference>
<name>A0A0C2C911_9BILA</name>
<dbReference type="PANTHER" id="PTHR46238">
    <property type="entry name" value="REVERSE TRANSCRIPTASE DOMAIN-CONTAINING PROTEIN"/>
    <property type="match status" value="1"/>
</dbReference>
<dbReference type="PANTHER" id="PTHR46238:SF8">
    <property type="entry name" value="ENDONUCLEASE_EXONUCLEASE_PHOSPHATASE DOMAIN-CONTAINING PROTEIN"/>
    <property type="match status" value="1"/>
</dbReference>
<dbReference type="OrthoDB" id="5832087at2759"/>